<dbReference type="OrthoDB" id="1354489at2"/>
<reference evidence="1 2" key="1">
    <citation type="submission" date="2018-06" db="EMBL/GenBank/DDBJ databases">
        <title>Genomic Encyclopedia of Archaeal and Bacterial Type Strains, Phase II (KMG-II): from individual species to whole genera.</title>
        <authorList>
            <person name="Goeker M."/>
        </authorList>
    </citation>
    <scope>NUCLEOTIDE SEQUENCE [LARGE SCALE GENOMIC DNA]</scope>
    <source>
        <strain evidence="1 2">KACC 16626</strain>
    </source>
</reference>
<dbReference type="AlphaFoldDB" id="A0A318T9W9"/>
<name>A0A318T9W9_9BACL</name>
<dbReference type="RefSeq" id="WP_107937463.1">
    <property type="nucleotide sequence ID" value="NZ_PYWJ01000043.1"/>
</dbReference>
<protein>
    <submittedName>
        <fullName evidence="1">Uncharacterized protein</fullName>
    </submittedName>
</protein>
<accession>A0A318T9W9</accession>
<dbReference type="EMBL" id="QJTJ01000059">
    <property type="protein sequence ID" value="PYF01761.1"/>
    <property type="molecule type" value="Genomic_DNA"/>
</dbReference>
<dbReference type="Proteomes" id="UP000247416">
    <property type="component" value="Unassembled WGS sequence"/>
</dbReference>
<evidence type="ECO:0000313" key="1">
    <source>
        <dbReference type="EMBL" id="PYF01761.1"/>
    </source>
</evidence>
<sequence length="246" mass="29392">MQAQLYLFKQLRERLKKPYDYYIDVYQKKIKVVFETLEEEANDIAQSHYEKLGQYFDPDRHDEADFADSAFEKGLEYYEAVSLVKYNNQLMWISTMYQFWEQQVRKFLYDEITHSGVTLLNEKGQEIDFKNYCTRGIKAIKEEFADFGQDLEKMKRWSDINELRLLANVIKHGDGGSATELEKLRPDFFLSEVTDNNLLKVHRTVLNEQVLNVSDSDFIKYKEALQSFWEQLPERLYCDFEEVEVE</sequence>
<comment type="caution">
    <text evidence="1">The sequence shown here is derived from an EMBL/GenBank/DDBJ whole genome shotgun (WGS) entry which is preliminary data.</text>
</comment>
<gene>
    <name evidence="1" type="ORF">BJ095_1593</name>
</gene>
<evidence type="ECO:0000313" key="2">
    <source>
        <dbReference type="Proteomes" id="UP000247416"/>
    </source>
</evidence>
<proteinExistence type="predicted"/>
<keyword evidence="2" id="KW-1185">Reference proteome</keyword>
<organism evidence="1 2">
    <name type="scientific">Ureibacillus chungkukjangi</name>
    <dbReference type="NCBI Taxonomy" id="1202712"/>
    <lineage>
        <taxon>Bacteria</taxon>
        <taxon>Bacillati</taxon>
        <taxon>Bacillota</taxon>
        <taxon>Bacilli</taxon>
        <taxon>Bacillales</taxon>
        <taxon>Caryophanaceae</taxon>
        <taxon>Ureibacillus</taxon>
    </lineage>
</organism>